<dbReference type="SUPFAM" id="SSF75005">
    <property type="entry name" value="Arabinanase/levansucrase/invertase"/>
    <property type="match status" value="1"/>
</dbReference>
<feature type="chain" id="PRO_5042273085" evidence="5">
    <location>
        <begin position="26"/>
        <end position="576"/>
    </location>
</feature>
<evidence type="ECO:0000256" key="1">
    <source>
        <dbReference type="ARBA" id="ARBA00009865"/>
    </source>
</evidence>
<dbReference type="PANTHER" id="PTHR42812:SF15">
    <property type="entry name" value="HYDROLASE, PUTATIVE (AFU_ORTHOLOGUE AFUA_2G00930)-RELATED"/>
    <property type="match status" value="1"/>
</dbReference>
<evidence type="ECO:0000256" key="5">
    <source>
        <dbReference type="SAM" id="SignalP"/>
    </source>
</evidence>
<evidence type="ECO:0000256" key="3">
    <source>
        <dbReference type="ARBA" id="ARBA00023295"/>
    </source>
</evidence>
<keyword evidence="3 4" id="KW-0326">Glycosidase</keyword>
<comment type="caution">
    <text evidence="7">The sequence shown here is derived from an EMBL/GenBank/DDBJ whole genome shotgun (WGS) entry which is preliminary data.</text>
</comment>
<dbReference type="InterPro" id="IPR041542">
    <property type="entry name" value="GH43_C2"/>
</dbReference>
<dbReference type="InterPro" id="IPR023296">
    <property type="entry name" value="Glyco_hydro_beta-prop_sf"/>
</dbReference>
<feature type="signal peptide" evidence="5">
    <location>
        <begin position="1"/>
        <end position="25"/>
    </location>
</feature>
<dbReference type="EMBL" id="JAULSN010000011">
    <property type="protein sequence ID" value="KAK3361495.1"/>
    <property type="molecule type" value="Genomic_DNA"/>
</dbReference>
<keyword evidence="2 4" id="KW-0378">Hydrolase</keyword>
<feature type="domain" description="Beta-xylosidase C-terminal Concanavalin A-like" evidence="6">
    <location>
        <begin position="350"/>
        <end position="573"/>
    </location>
</feature>
<proteinExistence type="inferred from homology"/>
<dbReference type="CDD" id="cd09001">
    <property type="entry name" value="GH43_FsAxh1-like"/>
    <property type="match status" value="1"/>
</dbReference>
<accession>A0AAE0MYW0</accession>
<reference evidence="7" key="2">
    <citation type="submission" date="2023-06" db="EMBL/GenBank/DDBJ databases">
        <authorList>
            <consortium name="Lawrence Berkeley National Laboratory"/>
            <person name="Haridas S."/>
            <person name="Hensen N."/>
            <person name="Bonometti L."/>
            <person name="Westerberg I."/>
            <person name="Brannstrom I.O."/>
            <person name="Guillou S."/>
            <person name="Cros-Aarteil S."/>
            <person name="Calhoun S."/>
            <person name="Kuo A."/>
            <person name="Mondo S."/>
            <person name="Pangilinan J."/>
            <person name="Riley R."/>
            <person name="Labutti K."/>
            <person name="Andreopoulos B."/>
            <person name="Lipzen A."/>
            <person name="Chen C."/>
            <person name="Yanf M."/>
            <person name="Daum C."/>
            <person name="Ng V."/>
            <person name="Clum A."/>
            <person name="Steindorff A."/>
            <person name="Ohm R."/>
            <person name="Martin F."/>
            <person name="Silar P."/>
            <person name="Natvig D."/>
            <person name="Lalanne C."/>
            <person name="Gautier V."/>
            <person name="Ament-Velasquez S.L."/>
            <person name="Kruys A."/>
            <person name="Hutchinson M.I."/>
            <person name="Powell A.J."/>
            <person name="Barry K."/>
            <person name="Miller A.N."/>
            <person name="Grigoriev I.V."/>
            <person name="Debuchy R."/>
            <person name="Gladieux P."/>
            <person name="Thoren M.H."/>
            <person name="Johannesson H."/>
        </authorList>
    </citation>
    <scope>NUCLEOTIDE SEQUENCE</scope>
    <source>
        <strain evidence="7">CBS 958.72</strain>
    </source>
</reference>
<dbReference type="Pfam" id="PF17851">
    <property type="entry name" value="GH43_C2"/>
    <property type="match status" value="1"/>
</dbReference>
<dbReference type="GO" id="GO:0004553">
    <property type="term" value="F:hydrolase activity, hydrolyzing O-glycosyl compounds"/>
    <property type="evidence" value="ECO:0007669"/>
    <property type="project" value="InterPro"/>
</dbReference>
<organism evidence="7 8">
    <name type="scientific">Lasiosphaeria ovina</name>
    <dbReference type="NCBI Taxonomy" id="92902"/>
    <lineage>
        <taxon>Eukaryota</taxon>
        <taxon>Fungi</taxon>
        <taxon>Dikarya</taxon>
        <taxon>Ascomycota</taxon>
        <taxon>Pezizomycotina</taxon>
        <taxon>Sordariomycetes</taxon>
        <taxon>Sordariomycetidae</taxon>
        <taxon>Sordariales</taxon>
        <taxon>Lasiosphaeriaceae</taxon>
        <taxon>Lasiosphaeria</taxon>
    </lineage>
</organism>
<reference evidence="7" key="1">
    <citation type="journal article" date="2023" name="Mol. Phylogenet. Evol.">
        <title>Genome-scale phylogeny and comparative genomics of the fungal order Sordariales.</title>
        <authorList>
            <person name="Hensen N."/>
            <person name="Bonometti L."/>
            <person name="Westerberg I."/>
            <person name="Brannstrom I.O."/>
            <person name="Guillou S."/>
            <person name="Cros-Aarteil S."/>
            <person name="Calhoun S."/>
            <person name="Haridas S."/>
            <person name="Kuo A."/>
            <person name="Mondo S."/>
            <person name="Pangilinan J."/>
            <person name="Riley R."/>
            <person name="LaButti K."/>
            <person name="Andreopoulos B."/>
            <person name="Lipzen A."/>
            <person name="Chen C."/>
            <person name="Yan M."/>
            <person name="Daum C."/>
            <person name="Ng V."/>
            <person name="Clum A."/>
            <person name="Steindorff A."/>
            <person name="Ohm R.A."/>
            <person name="Martin F."/>
            <person name="Silar P."/>
            <person name="Natvig D.O."/>
            <person name="Lalanne C."/>
            <person name="Gautier V."/>
            <person name="Ament-Velasquez S.L."/>
            <person name="Kruys A."/>
            <person name="Hutchinson M.I."/>
            <person name="Powell A.J."/>
            <person name="Barry K."/>
            <person name="Miller A.N."/>
            <person name="Grigoriev I.V."/>
            <person name="Debuchy R."/>
            <person name="Gladieux P."/>
            <person name="Hiltunen Thoren M."/>
            <person name="Johannesson H."/>
        </authorList>
    </citation>
    <scope>NUCLEOTIDE SEQUENCE</scope>
    <source>
        <strain evidence="7">CBS 958.72</strain>
    </source>
</reference>
<gene>
    <name evidence="7" type="ORF">B0T24DRAFT_641708</name>
</gene>
<evidence type="ECO:0000313" key="8">
    <source>
        <dbReference type="Proteomes" id="UP001287356"/>
    </source>
</evidence>
<dbReference type="InterPro" id="IPR051795">
    <property type="entry name" value="Glycosyl_Hydrlase_43"/>
</dbReference>
<dbReference type="GO" id="GO:0005975">
    <property type="term" value="P:carbohydrate metabolic process"/>
    <property type="evidence" value="ECO:0007669"/>
    <property type="project" value="InterPro"/>
</dbReference>
<comment type="similarity">
    <text evidence="1 4">Belongs to the glycosyl hydrolase 43 family.</text>
</comment>
<dbReference type="Pfam" id="PF04616">
    <property type="entry name" value="Glyco_hydro_43"/>
    <property type="match status" value="1"/>
</dbReference>
<dbReference type="InterPro" id="IPR006710">
    <property type="entry name" value="Glyco_hydro_43"/>
</dbReference>
<dbReference type="Proteomes" id="UP001287356">
    <property type="component" value="Unassembled WGS sequence"/>
</dbReference>
<keyword evidence="8" id="KW-1185">Reference proteome</keyword>
<sequence length="576" mass="61375">MKVQRAAALAASCLNALTTCHDVDASPAPQATTFSNPVLWQDYPDLDVFRVGDVFYYSSSTFAYSPGAPVLRSYDLVNWEPVTHSVPRLNFGAKYDLGPSSQAYVKGIWASSLRYRASTDTFHWLGCVESSRTYVWTAAGTHAGRNHGAVANANWNWTSHTPPLASCYYDAGLLVDDDAAETLYVAYGNTRIRVAQLSPDGLAEVKSQEVYAAAFTVEGSRMYKINGTYYILVTRPAAAEYVLRSTTGPFGPYRLAPRPLVSSIAGPLSSGAGFAHQGSIVDTPDGKWYYVAFLDAYPGGRIPVVAPLTWTPDGWPQLVTDSAGRWGAAYPPPVVNSSWAQAAASPLGTDAFEGSALSHAWEWNHNPDDARWRLAGSSNSTSGNGSSNKAAGGVVLQTATVTADLFAARNTLTQRILGPKAAGTFRLDARGMRAGDRAGAVLFRDRAAYIGVWVDDKNSSVARLVVVSNLTLAQGTWATASAGTVVATGPALAADGLGDVWLRVDADVTPAFGTSTERTATFAYSVDGGKSFVRLGPAVAMSNSWQLFSGYRFGVFNHATRALGGEVTVKSFTMSQ</sequence>
<dbReference type="Gene3D" id="2.115.10.20">
    <property type="entry name" value="Glycosyl hydrolase domain, family 43"/>
    <property type="match status" value="1"/>
</dbReference>
<keyword evidence="5" id="KW-0732">Signal</keyword>
<protein>
    <submittedName>
        <fullName evidence="7">Arabinoxylan hydrolase</fullName>
    </submittedName>
</protein>
<dbReference type="AlphaFoldDB" id="A0AAE0MYW0"/>
<evidence type="ECO:0000256" key="4">
    <source>
        <dbReference type="RuleBase" id="RU361187"/>
    </source>
</evidence>
<dbReference type="PANTHER" id="PTHR42812">
    <property type="entry name" value="BETA-XYLOSIDASE"/>
    <property type="match status" value="1"/>
</dbReference>
<dbReference type="Gene3D" id="2.60.120.200">
    <property type="match status" value="1"/>
</dbReference>
<evidence type="ECO:0000259" key="6">
    <source>
        <dbReference type="Pfam" id="PF17851"/>
    </source>
</evidence>
<dbReference type="SUPFAM" id="SSF49899">
    <property type="entry name" value="Concanavalin A-like lectins/glucanases"/>
    <property type="match status" value="1"/>
</dbReference>
<evidence type="ECO:0000256" key="2">
    <source>
        <dbReference type="ARBA" id="ARBA00022801"/>
    </source>
</evidence>
<dbReference type="InterPro" id="IPR013320">
    <property type="entry name" value="ConA-like_dom_sf"/>
</dbReference>
<evidence type="ECO:0000313" key="7">
    <source>
        <dbReference type="EMBL" id="KAK3361495.1"/>
    </source>
</evidence>
<name>A0AAE0MYW0_9PEZI</name>